<keyword evidence="1" id="KW-0812">Transmembrane</keyword>
<gene>
    <name evidence="2" type="ORF">K4G66_21855</name>
</gene>
<reference evidence="2" key="1">
    <citation type="journal article" date="2023" name="Comput. Struct. Biotechnol. J.">
        <title>Discovery of a novel marine Bacteroidetes with a rich repertoire of carbohydrate-active enzymes.</title>
        <authorList>
            <person name="Chen B."/>
            <person name="Liu G."/>
            <person name="Chen Q."/>
            <person name="Wang H."/>
            <person name="Liu L."/>
            <person name="Tang K."/>
        </authorList>
    </citation>
    <scope>NUCLEOTIDE SEQUENCE</scope>
    <source>
        <strain evidence="2">TK19036</strain>
    </source>
</reference>
<name>A0AA49GMM9_9BACT</name>
<evidence type="ECO:0000313" key="2">
    <source>
        <dbReference type="EMBL" id="WKN35026.1"/>
    </source>
</evidence>
<keyword evidence="1" id="KW-0472">Membrane</keyword>
<keyword evidence="1" id="KW-1133">Transmembrane helix</keyword>
<dbReference type="Pfam" id="PF12732">
    <property type="entry name" value="YtxH"/>
    <property type="match status" value="1"/>
</dbReference>
<dbReference type="EMBL" id="CP120682">
    <property type="protein sequence ID" value="WKN35026.1"/>
    <property type="molecule type" value="Genomic_DNA"/>
</dbReference>
<proteinExistence type="predicted"/>
<feature type="transmembrane region" description="Helical" evidence="1">
    <location>
        <begin position="64"/>
        <end position="86"/>
    </location>
</feature>
<dbReference type="InterPro" id="IPR024623">
    <property type="entry name" value="YtxH"/>
</dbReference>
<organism evidence="2">
    <name type="scientific">Roseihalotalea indica</name>
    <dbReference type="NCBI Taxonomy" id="2867963"/>
    <lineage>
        <taxon>Bacteria</taxon>
        <taxon>Pseudomonadati</taxon>
        <taxon>Bacteroidota</taxon>
        <taxon>Cytophagia</taxon>
        <taxon>Cytophagales</taxon>
        <taxon>Catalimonadaceae</taxon>
        <taxon>Roseihalotalea</taxon>
    </lineage>
</organism>
<dbReference type="AlphaFoldDB" id="A0AA49GMM9"/>
<evidence type="ECO:0000256" key="1">
    <source>
        <dbReference type="SAM" id="Phobius"/>
    </source>
</evidence>
<accession>A0AA49GMM9</accession>
<reference evidence="2" key="2">
    <citation type="journal article" date="2024" name="Antonie Van Leeuwenhoek">
        <title>Roseihalotalea indica gen. nov., sp. nov., a halophilic Bacteroidetes from mesopelagic Southwest Indian Ocean with higher carbohydrate metabolic potential.</title>
        <authorList>
            <person name="Chen B."/>
            <person name="Zhang M."/>
            <person name="Lin D."/>
            <person name="Ye J."/>
            <person name="Tang K."/>
        </authorList>
    </citation>
    <scope>NUCLEOTIDE SEQUENCE</scope>
    <source>
        <strain evidence="2">TK19036</strain>
    </source>
</reference>
<protein>
    <submittedName>
        <fullName evidence="2">YtxH domain-containing protein</fullName>
    </submittedName>
</protein>
<sequence>MDLSDIFGKKKKKSTFPNLEALKTISFITGSALALNKALKAKIHEQQKVLFKKQYEQEKKEEEFVMLIAGFVGGLVAGAITALLVAPQPGDEFRQRIIGMFGNGHDEETAIKEASQKAEELAETAKLKAERAERNISDN</sequence>